<proteinExistence type="predicted"/>
<dbReference type="RefSeq" id="WP_085884209.1">
    <property type="nucleotide sequence ID" value="NZ_FWFR01000002.1"/>
</dbReference>
<feature type="transmembrane region" description="Helical" evidence="1">
    <location>
        <begin position="355"/>
        <end position="374"/>
    </location>
</feature>
<dbReference type="Gene3D" id="1.20.1740.10">
    <property type="entry name" value="Amino acid/polyamine transporter I"/>
    <property type="match status" value="1"/>
</dbReference>
<evidence type="ECO:0000313" key="3">
    <source>
        <dbReference type="Proteomes" id="UP000193200"/>
    </source>
</evidence>
<sequence>MTATIANSIAVIGVTAVTTFILFQPRIVGSSAWRATVTPLASIIGSGFLILGPLLDRTYGAYAVLAMALLCAAAYAFGSAIRFNIRQLASETGIGRVAGRLDRLSSWALAFAYVVSVAYYVRLFGSFAVELTPVNDAEHARLVTTAVLAAIGLYGLIRGLRALEHVEQVAVGLKLGIIAGLIVGLAFYLVELNGGGTLPEPSLPTLDRHGILVGFGLLITVQGFETSRYLGAEYDAETRIRTMRNAQLIATAIYLVYIALSSAVFPGIASNVSETAIIDLTRVVAPILPVLLIVAALAAQLSAALADTNGGGGLFEEMSGARFRATAAYVLITGLAIVLVWVADIFEIISYASRAFAVYYALQAAVATMTALGARKRPGGLLRVGFFAFLTLLAGAIAAVGIPAE</sequence>
<feature type="transmembrane region" description="Helical" evidence="1">
    <location>
        <begin position="283"/>
        <end position="306"/>
    </location>
</feature>
<feature type="transmembrane region" description="Helical" evidence="1">
    <location>
        <begin position="169"/>
        <end position="190"/>
    </location>
</feature>
<reference evidence="2 3" key="1">
    <citation type="submission" date="2017-03" db="EMBL/GenBank/DDBJ databases">
        <authorList>
            <person name="Afonso C.L."/>
            <person name="Miller P.J."/>
            <person name="Scott M.A."/>
            <person name="Spackman E."/>
            <person name="Goraichik I."/>
            <person name="Dimitrov K.M."/>
            <person name="Suarez D.L."/>
            <person name="Swayne D.E."/>
        </authorList>
    </citation>
    <scope>NUCLEOTIDE SEQUENCE [LARGE SCALE GENOMIC DNA]</scope>
    <source>
        <strain evidence="2 3">CECT 7691</strain>
    </source>
</reference>
<evidence type="ECO:0000256" key="1">
    <source>
        <dbReference type="SAM" id="Phobius"/>
    </source>
</evidence>
<feature type="transmembrane region" description="Helical" evidence="1">
    <location>
        <begin position="6"/>
        <end position="23"/>
    </location>
</feature>
<protein>
    <submittedName>
        <fullName evidence="2">Uncharacterized protein</fullName>
    </submittedName>
</protein>
<feature type="transmembrane region" description="Helical" evidence="1">
    <location>
        <begin position="248"/>
        <end position="268"/>
    </location>
</feature>
<name>A0A1Y5THI1_9PROT</name>
<keyword evidence="1" id="KW-1133">Transmembrane helix</keyword>
<feature type="transmembrane region" description="Helical" evidence="1">
    <location>
        <begin position="327"/>
        <end position="349"/>
    </location>
</feature>
<gene>
    <name evidence="2" type="ORF">OCH7691_02889</name>
</gene>
<feature type="transmembrane region" description="Helical" evidence="1">
    <location>
        <begin position="381"/>
        <end position="402"/>
    </location>
</feature>
<organism evidence="2 3">
    <name type="scientific">Oceanibacterium hippocampi</name>
    <dbReference type="NCBI Taxonomy" id="745714"/>
    <lineage>
        <taxon>Bacteria</taxon>
        <taxon>Pseudomonadati</taxon>
        <taxon>Pseudomonadota</taxon>
        <taxon>Alphaproteobacteria</taxon>
        <taxon>Sneathiellales</taxon>
        <taxon>Sneathiellaceae</taxon>
        <taxon>Oceanibacterium</taxon>
    </lineage>
</organism>
<dbReference type="Proteomes" id="UP000193200">
    <property type="component" value="Unassembled WGS sequence"/>
</dbReference>
<feature type="transmembrane region" description="Helical" evidence="1">
    <location>
        <begin position="141"/>
        <end position="157"/>
    </location>
</feature>
<keyword evidence="1" id="KW-0812">Transmembrane</keyword>
<keyword evidence="1" id="KW-0472">Membrane</keyword>
<dbReference type="EMBL" id="FWFR01000002">
    <property type="protein sequence ID" value="SLN64038.1"/>
    <property type="molecule type" value="Genomic_DNA"/>
</dbReference>
<dbReference type="AlphaFoldDB" id="A0A1Y5THI1"/>
<feature type="transmembrane region" description="Helical" evidence="1">
    <location>
        <begin position="210"/>
        <end position="227"/>
    </location>
</feature>
<feature type="transmembrane region" description="Helical" evidence="1">
    <location>
        <begin position="61"/>
        <end position="83"/>
    </location>
</feature>
<keyword evidence="3" id="KW-1185">Reference proteome</keyword>
<accession>A0A1Y5THI1</accession>
<dbReference type="OrthoDB" id="271600at2"/>
<feature type="transmembrane region" description="Helical" evidence="1">
    <location>
        <begin position="104"/>
        <end position="121"/>
    </location>
</feature>
<evidence type="ECO:0000313" key="2">
    <source>
        <dbReference type="EMBL" id="SLN64038.1"/>
    </source>
</evidence>
<dbReference type="InParanoid" id="A0A1Y5THI1"/>
<feature type="transmembrane region" description="Helical" evidence="1">
    <location>
        <begin position="35"/>
        <end position="55"/>
    </location>
</feature>